<organism evidence="1 2">
    <name type="scientific">Nocardioides aurantiacus</name>
    <dbReference type="NCBI Taxonomy" id="86796"/>
    <lineage>
        <taxon>Bacteria</taxon>
        <taxon>Bacillati</taxon>
        <taxon>Actinomycetota</taxon>
        <taxon>Actinomycetes</taxon>
        <taxon>Propionibacteriales</taxon>
        <taxon>Nocardioidaceae</taxon>
        <taxon>Nocardioides</taxon>
    </lineage>
</organism>
<protein>
    <submittedName>
        <fullName evidence="1">Uncharacterized protein</fullName>
    </submittedName>
</protein>
<accession>A0A3N2CUG2</accession>
<keyword evidence="2" id="KW-1185">Reference proteome</keyword>
<dbReference type="OrthoDB" id="5188127at2"/>
<dbReference type="RefSeq" id="WP_123390474.1">
    <property type="nucleotide sequence ID" value="NZ_RKHO01000001.1"/>
</dbReference>
<gene>
    <name evidence="1" type="ORF">EDD33_1967</name>
</gene>
<proteinExistence type="predicted"/>
<dbReference type="EMBL" id="RKHO01000001">
    <property type="protein sequence ID" value="ROR91106.1"/>
    <property type="molecule type" value="Genomic_DNA"/>
</dbReference>
<sequence>MDPSREYLFKIGELAYQVSRVEWLIIDDIRLASTSIDAVTLHGLPTGAIARTLQGVLPELSSRPNVQHFVATSVRALLDVARRRNTVLHARPGTTRSGDVKLVKLRVQEPGAIETVWIDDAFLDKQLAAVRYWVRRLERAVELPLD</sequence>
<dbReference type="Proteomes" id="UP000281738">
    <property type="component" value="Unassembled WGS sequence"/>
</dbReference>
<comment type="caution">
    <text evidence="1">The sequence shown here is derived from an EMBL/GenBank/DDBJ whole genome shotgun (WGS) entry which is preliminary data.</text>
</comment>
<evidence type="ECO:0000313" key="1">
    <source>
        <dbReference type="EMBL" id="ROR91106.1"/>
    </source>
</evidence>
<dbReference type="AlphaFoldDB" id="A0A3N2CUG2"/>
<evidence type="ECO:0000313" key="2">
    <source>
        <dbReference type="Proteomes" id="UP000281738"/>
    </source>
</evidence>
<reference evidence="1 2" key="1">
    <citation type="submission" date="2018-11" db="EMBL/GenBank/DDBJ databases">
        <title>Sequencing the genomes of 1000 actinobacteria strains.</title>
        <authorList>
            <person name="Klenk H.-P."/>
        </authorList>
    </citation>
    <scope>NUCLEOTIDE SEQUENCE [LARGE SCALE GENOMIC DNA]</scope>
    <source>
        <strain evidence="1 2">DSM 12652</strain>
    </source>
</reference>
<name>A0A3N2CUG2_9ACTN</name>